<dbReference type="Gene3D" id="1.10.510.10">
    <property type="entry name" value="Transferase(Phosphotransferase) domain 1"/>
    <property type="match status" value="1"/>
</dbReference>
<dbReference type="SMART" id="SM00220">
    <property type="entry name" value="S_TKc"/>
    <property type="match status" value="1"/>
</dbReference>
<reference evidence="2 3" key="1">
    <citation type="submission" date="2024-06" db="EMBL/GenBank/DDBJ databases">
        <authorList>
            <person name="Kraege A."/>
            <person name="Thomma B."/>
        </authorList>
    </citation>
    <scope>NUCLEOTIDE SEQUENCE [LARGE SCALE GENOMIC DNA]</scope>
</reference>
<dbReference type="InterPro" id="IPR008271">
    <property type="entry name" value="Ser/Thr_kinase_AS"/>
</dbReference>
<name>A0ABP1FQX8_9CHLO</name>
<organism evidence="2 3">
    <name type="scientific">Coccomyxa viridis</name>
    <dbReference type="NCBI Taxonomy" id="1274662"/>
    <lineage>
        <taxon>Eukaryota</taxon>
        <taxon>Viridiplantae</taxon>
        <taxon>Chlorophyta</taxon>
        <taxon>core chlorophytes</taxon>
        <taxon>Trebouxiophyceae</taxon>
        <taxon>Trebouxiophyceae incertae sedis</taxon>
        <taxon>Coccomyxaceae</taxon>
        <taxon>Coccomyxa</taxon>
    </lineage>
</organism>
<sequence>MRPQAFRQIPGSLRSRICPSLAQLPIGRRRHNRGSVPVCAGFLPDADQIVSAADTLGGLASGNAKGLQGISESIRSATETLGAYLPWPLADPEVQLGVDLANIVALQPQWPGVLRLLAIYYILLLRPSPFLGVLDFYVLVPFSKLIQRRYQVADLTLRDRLGSGNFGQVFEGIKNKNGKRIIGNQLTKEEKKRRVVLKRVNLDGSVLRSNFLKAGTMARGAGETGVAEAYMCSRIMRDPLVRQCVAEYQGEFIADASDGGFTKGTQWLVWKFESDSTLGDALSGSLGGRFPGCLEEIVLGRVRENVDSEKRDTAIIRTVLKRVLIAIKRLHSLGIVHRDVKPDNILITAGGNIKIIDFGAAADLCTGLNFSPGQGFLDPRYSPPEELVLPKRFPKAPFPAAAAIISPLAWQIGRPDLFDAYSAGVLLMQMAVPELRAGSALRGFNQGLADCDYDLQEWRNTKGYRFNFDILDRKGSSGWDLARKLICRRNSVNRGRLSAGDALRHRFFLPEF</sequence>
<proteinExistence type="predicted"/>
<evidence type="ECO:0000313" key="2">
    <source>
        <dbReference type="EMBL" id="CAL5222339.1"/>
    </source>
</evidence>
<dbReference type="EMBL" id="CAXHTA020000007">
    <property type="protein sequence ID" value="CAL5222339.1"/>
    <property type="molecule type" value="Genomic_DNA"/>
</dbReference>
<dbReference type="InterPro" id="IPR011009">
    <property type="entry name" value="Kinase-like_dom_sf"/>
</dbReference>
<evidence type="ECO:0000313" key="3">
    <source>
        <dbReference type="Proteomes" id="UP001497392"/>
    </source>
</evidence>
<dbReference type="Proteomes" id="UP001497392">
    <property type="component" value="Unassembled WGS sequence"/>
</dbReference>
<dbReference type="PROSITE" id="PS00108">
    <property type="entry name" value="PROTEIN_KINASE_ST"/>
    <property type="match status" value="1"/>
</dbReference>
<dbReference type="PROSITE" id="PS50011">
    <property type="entry name" value="PROTEIN_KINASE_DOM"/>
    <property type="match status" value="1"/>
</dbReference>
<gene>
    <name evidence="2" type="primary">g4688</name>
    <name evidence="2" type="ORF">VP750_LOCUS3998</name>
</gene>
<evidence type="ECO:0000259" key="1">
    <source>
        <dbReference type="PROSITE" id="PS50011"/>
    </source>
</evidence>
<dbReference type="PANTHER" id="PTHR46699">
    <property type="entry name" value="SERINE/THREONINE-PROTEIN KINASE STN8, CHLOROPLASTIC-RELATED"/>
    <property type="match status" value="1"/>
</dbReference>
<dbReference type="SUPFAM" id="SSF56112">
    <property type="entry name" value="Protein kinase-like (PK-like)"/>
    <property type="match status" value="1"/>
</dbReference>
<feature type="domain" description="Protein kinase" evidence="1">
    <location>
        <begin position="155"/>
        <end position="508"/>
    </location>
</feature>
<comment type="caution">
    <text evidence="2">The sequence shown here is derived from an EMBL/GenBank/DDBJ whole genome shotgun (WGS) entry which is preliminary data.</text>
</comment>
<protein>
    <submittedName>
        <fullName evidence="2">G4688 protein</fullName>
    </submittedName>
</protein>
<keyword evidence="3" id="KW-1185">Reference proteome</keyword>
<dbReference type="Pfam" id="PF00069">
    <property type="entry name" value="Pkinase"/>
    <property type="match status" value="1"/>
</dbReference>
<dbReference type="PANTHER" id="PTHR46699:SF1">
    <property type="entry name" value="SERINE_THREONINE-PROTEIN KINASE STN8, CHLOROPLASTIC"/>
    <property type="match status" value="1"/>
</dbReference>
<accession>A0ABP1FQX8</accession>
<dbReference type="InterPro" id="IPR000719">
    <property type="entry name" value="Prot_kinase_dom"/>
</dbReference>